<reference evidence="1 2" key="1">
    <citation type="journal article" date="2014" name="BMC Genomics">
        <title>Comparison of environmental and isolate Sulfobacillus genomes reveals diverse carbon, sulfur, nitrogen, and hydrogen metabolisms.</title>
        <authorList>
            <person name="Justice N.B."/>
            <person name="Norman A."/>
            <person name="Brown C.T."/>
            <person name="Singh A."/>
            <person name="Thomas B.C."/>
            <person name="Banfield J.F."/>
        </authorList>
    </citation>
    <scope>NUCLEOTIDE SEQUENCE [LARGE SCALE GENOMIC DNA]</scope>
    <source>
        <strain evidence="1">AMDSBA1</strain>
    </source>
</reference>
<dbReference type="EMBL" id="PXYT01000152">
    <property type="protein sequence ID" value="PSR20896.1"/>
    <property type="molecule type" value="Genomic_DNA"/>
</dbReference>
<organism evidence="1 2">
    <name type="scientific">Sulfobacillus benefaciens</name>
    <dbReference type="NCBI Taxonomy" id="453960"/>
    <lineage>
        <taxon>Bacteria</taxon>
        <taxon>Bacillati</taxon>
        <taxon>Bacillota</taxon>
        <taxon>Clostridia</taxon>
        <taxon>Eubacteriales</taxon>
        <taxon>Clostridiales Family XVII. Incertae Sedis</taxon>
        <taxon>Sulfobacillus</taxon>
    </lineage>
</organism>
<sequence>MIRRRYWWIGATATIVISLGAIHGALTQAAAPAALPPAAATEVPTSLPPEGVEIHHQAILKPTNFKSVISRQEALKLVSHYARIGPIPPRAILVNFTAPQSLRPAGYQGAATVINNVPAWVVTLTAPTPQQVVQTQPGTPQSDLPAPVRHFNVVISAQTGQFLFGFFTH</sequence>
<dbReference type="Proteomes" id="UP000242699">
    <property type="component" value="Unassembled WGS sequence"/>
</dbReference>
<dbReference type="AlphaFoldDB" id="A0A2T2WF85"/>
<protein>
    <submittedName>
        <fullName evidence="1">Uncharacterized protein</fullName>
    </submittedName>
</protein>
<gene>
    <name evidence="1" type="ORF">C7B43_21640</name>
</gene>
<evidence type="ECO:0000313" key="2">
    <source>
        <dbReference type="Proteomes" id="UP000242699"/>
    </source>
</evidence>
<accession>A0A2T2WF85</accession>
<name>A0A2T2WF85_9FIRM</name>
<proteinExistence type="predicted"/>
<comment type="caution">
    <text evidence="1">The sequence shown here is derived from an EMBL/GenBank/DDBJ whole genome shotgun (WGS) entry which is preliminary data.</text>
</comment>
<evidence type="ECO:0000313" key="1">
    <source>
        <dbReference type="EMBL" id="PSR20896.1"/>
    </source>
</evidence>